<dbReference type="EMBL" id="HBHT01006327">
    <property type="protein sequence ID" value="CAD9948498.1"/>
    <property type="molecule type" value="Transcribed_RNA"/>
</dbReference>
<protein>
    <submittedName>
        <fullName evidence="1">Uncharacterized protein</fullName>
    </submittedName>
</protein>
<dbReference type="AlphaFoldDB" id="A0A7S2VBF3"/>
<accession>A0A7S2VBF3</accession>
<organism evidence="1">
    <name type="scientific">Entomoneis paludosa</name>
    <dbReference type="NCBI Taxonomy" id="265537"/>
    <lineage>
        <taxon>Eukaryota</taxon>
        <taxon>Sar</taxon>
        <taxon>Stramenopiles</taxon>
        <taxon>Ochrophyta</taxon>
        <taxon>Bacillariophyta</taxon>
        <taxon>Bacillariophyceae</taxon>
        <taxon>Bacillariophycidae</taxon>
        <taxon>Entomoneidaceae</taxon>
        <taxon>Entomoneis</taxon>
    </lineage>
</organism>
<name>A0A7S2VBF3_9STRA</name>
<evidence type="ECO:0000313" key="1">
    <source>
        <dbReference type="EMBL" id="CAD9948498.1"/>
    </source>
</evidence>
<sequence>MTVSKYALARLSYARTCQDPRTCAATYTTAMSASLFGLSTKQMGRVDSDGPMVMTRCQNFVESLYATPVGAGDGPCPVVNLVEIGSSFCLVTRQKCPVGAVLLGRSERPVTVTSCRRLNPWGQFRCDASRTSGNDGVNCLTGGIPCGGYLDTSYLAANSYLVGNRMMELSGQA</sequence>
<proteinExistence type="predicted"/>
<reference evidence="1" key="1">
    <citation type="submission" date="2021-01" db="EMBL/GenBank/DDBJ databases">
        <authorList>
            <person name="Corre E."/>
            <person name="Pelletier E."/>
            <person name="Niang G."/>
            <person name="Scheremetjew M."/>
            <person name="Finn R."/>
            <person name="Kale V."/>
            <person name="Holt S."/>
            <person name="Cochrane G."/>
            <person name="Meng A."/>
            <person name="Brown T."/>
            <person name="Cohen L."/>
        </authorList>
    </citation>
    <scope>NUCLEOTIDE SEQUENCE</scope>
    <source>
        <strain evidence="1">CCMP125</strain>
    </source>
</reference>
<gene>
    <name evidence="1" type="ORF">APAL1065_LOCUS4208</name>
</gene>